<reference evidence="1 2" key="1">
    <citation type="submission" date="2020-03" db="EMBL/GenBank/DDBJ databases">
        <title>Draft genome of Streptomyces sp. ventii, isolated from the Axial Seamount in the Pacific Ocean, and resequencing of the two type strains Streptomyces lonarensis strain NCL 716 and Streptomyces bohaiensis strain 11A07.</title>
        <authorList>
            <person name="Loughran R.M."/>
            <person name="Pfannmuller K.M."/>
            <person name="Wasson B.J."/>
            <person name="Deadmond M.C."/>
            <person name="Paddock B.E."/>
            <person name="Koyack M.J."/>
            <person name="Gallegos D.A."/>
            <person name="Mitchell E.A."/>
            <person name="Ushijima B."/>
            <person name="Saw J.H."/>
            <person name="Mcphail K.L."/>
            <person name="Videau P."/>
        </authorList>
    </citation>
    <scope>NUCLEOTIDE SEQUENCE [LARGE SCALE GENOMIC DNA]</scope>
    <source>
        <strain evidence="1 2">11A07</strain>
    </source>
</reference>
<evidence type="ECO:0000313" key="1">
    <source>
        <dbReference type="EMBL" id="NJQ13492.1"/>
    </source>
</evidence>
<gene>
    <name evidence="1" type="ORF">HCN52_00625</name>
</gene>
<evidence type="ECO:0000313" key="2">
    <source>
        <dbReference type="Proteomes" id="UP000727056"/>
    </source>
</evidence>
<name>A0ABX1C8D7_9ACTN</name>
<dbReference type="Proteomes" id="UP000727056">
    <property type="component" value="Unassembled WGS sequence"/>
</dbReference>
<organism evidence="1 2">
    <name type="scientific">Streptomyces bohaiensis</name>
    <dbReference type="NCBI Taxonomy" id="1431344"/>
    <lineage>
        <taxon>Bacteria</taxon>
        <taxon>Bacillati</taxon>
        <taxon>Actinomycetota</taxon>
        <taxon>Actinomycetes</taxon>
        <taxon>Kitasatosporales</taxon>
        <taxon>Streptomycetaceae</taxon>
        <taxon>Streptomyces</taxon>
    </lineage>
</organism>
<keyword evidence="2" id="KW-1185">Reference proteome</keyword>
<sequence length="88" mass="9380">MVTYTTAGRTELPATIDGIRAALPESEREEFTAEAGRTPAGELPRVLARWALRTDQQAVQDAEAQYARLAAGDFSDCVAQDDPEAGAA</sequence>
<proteinExistence type="predicted"/>
<protein>
    <submittedName>
        <fullName evidence="1">Uncharacterized protein</fullName>
    </submittedName>
</protein>
<dbReference type="EMBL" id="JAAVJC010000002">
    <property type="protein sequence ID" value="NJQ13492.1"/>
    <property type="molecule type" value="Genomic_DNA"/>
</dbReference>
<accession>A0ABX1C8D7</accession>
<comment type="caution">
    <text evidence="1">The sequence shown here is derived from an EMBL/GenBank/DDBJ whole genome shotgun (WGS) entry which is preliminary data.</text>
</comment>